<gene>
    <name evidence="1" type="ORF">OVN521_LOCUS49273</name>
</gene>
<protein>
    <recommendedName>
        <fullName evidence="3">Superoxide dismutase copper/zinc binding domain-containing protein</fullName>
    </recommendedName>
</protein>
<reference evidence="1" key="1">
    <citation type="submission" date="2021-02" db="EMBL/GenBank/DDBJ databases">
        <authorList>
            <person name="Nowell W R."/>
        </authorList>
    </citation>
    <scope>NUCLEOTIDE SEQUENCE</scope>
</reference>
<dbReference type="InterPro" id="IPR036423">
    <property type="entry name" value="SOD-like_Cu/Zn_dom_sf"/>
</dbReference>
<dbReference type="Proteomes" id="UP000663866">
    <property type="component" value="Unassembled WGS sequence"/>
</dbReference>
<evidence type="ECO:0000313" key="2">
    <source>
        <dbReference type="Proteomes" id="UP000663866"/>
    </source>
</evidence>
<evidence type="ECO:0000313" key="1">
    <source>
        <dbReference type="EMBL" id="CAF4726266.1"/>
    </source>
</evidence>
<dbReference type="GO" id="GO:0006801">
    <property type="term" value="P:superoxide metabolic process"/>
    <property type="evidence" value="ECO:0007669"/>
    <property type="project" value="InterPro"/>
</dbReference>
<feature type="non-terminal residue" evidence="1">
    <location>
        <position position="53"/>
    </location>
</feature>
<comment type="caution">
    <text evidence="1">The sequence shown here is derived from an EMBL/GenBank/DDBJ whole genome shotgun (WGS) entry which is preliminary data.</text>
</comment>
<sequence length="53" mass="5984">MNRPLERRVHGLVRFIQTDDEQCIIEGTVDGLLPNSSARINIHEYGDLSDGCE</sequence>
<dbReference type="Gene3D" id="2.60.40.200">
    <property type="entry name" value="Superoxide dismutase, copper/zinc binding domain"/>
    <property type="match status" value="1"/>
</dbReference>
<dbReference type="EMBL" id="CAJOBG010107079">
    <property type="protein sequence ID" value="CAF4726266.1"/>
    <property type="molecule type" value="Genomic_DNA"/>
</dbReference>
<keyword evidence="2" id="KW-1185">Reference proteome</keyword>
<dbReference type="SUPFAM" id="SSF49329">
    <property type="entry name" value="Cu,Zn superoxide dismutase-like"/>
    <property type="match status" value="1"/>
</dbReference>
<dbReference type="GO" id="GO:0046872">
    <property type="term" value="F:metal ion binding"/>
    <property type="evidence" value="ECO:0007669"/>
    <property type="project" value="InterPro"/>
</dbReference>
<name>A0A821K723_9BILA</name>
<dbReference type="AlphaFoldDB" id="A0A821K723"/>
<proteinExistence type="predicted"/>
<evidence type="ECO:0008006" key="3">
    <source>
        <dbReference type="Google" id="ProtNLM"/>
    </source>
</evidence>
<organism evidence="1 2">
    <name type="scientific">Rotaria magnacalcarata</name>
    <dbReference type="NCBI Taxonomy" id="392030"/>
    <lineage>
        <taxon>Eukaryota</taxon>
        <taxon>Metazoa</taxon>
        <taxon>Spiralia</taxon>
        <taxon>Gnathifera</taxon>
        <taxon>Rotifera</taxon>
        <taxon>Eurotatoria</taxon>
        <taxon>Bdelloidea</taxon>
        <taxon>Philodinida</taxon>
        <taxon>Philodinidae</taxon>
        <taxon>Rotaria</taxon>
    </lineage>
</organism>
<accession>A0A821K723</accession>